<accession>A0A7S7RQF9</accession>
<dbReference type="Pfam" id="PF00990">
    <property type="entry name" value="GGDEF"/>
    <property type="match status" value="1"/>
</dbReference>
<dbReference type="Gene3D" id="3.30.70.270">
    <property type="match status" value="1"/>
</dbReference>
<dbReference type="InterPro" id="IPR029787">
    <property type="entry name" value="Nucleotide_cyclase"/>
</dbReference>
<keyword evidence="1" id="KW-0472">Membrane</keyword>
<evidence type="ECO:0000259" key="2">
    <source>
        <dbReference type="PROSITE" id="PS50883"/>
    </source>
</evidence>
<gene>
    <name evidence="4" type="ORF">HUE87_12410</name>
</gene>
<dbReference type="SMART" id="SM00052">
    <property type="entry name" value="EAL"/>
    <property type="match status" value="1"/>
</dbReference>
<dbReference type="SUPFAM" id="SSF141868">
    <property type="entry name" value="EAL domain-like"/>
    <property type="match status" value="1"/>
</dbReference>
<dbReference type="Proteomes" id="UP000593836">
    <property type="component" value="Chromosome"/>
</dbReference>
<dbReference type="PANTHER" id="PTHR33121:SF19">
    <property type="entry name" value="CYCLIC DI-GMP PHOSPHODIESTERASE PA2567"/>
    <property type="match status" value="1"/>
</dbReference>
<feature type="domain" description="GGDEF" evidence="3">
    <location>
        <begin position="105"/>
        <end position="239"/>
    </location>
</feature>
<protein>
    <submittedName>
        <fullName evidence="4">GGDEF domain-containing protein</fullName>
    </submittedName>
</protein>
<dbReference type="PROSITE" id="PS50883">
    <property type="entry name" value="EAL"/>
    <property type="match status" value="1"/>
</dbReference>
<dbReference type="EMBL" id="CP054493">
    <property type="protein sequence ID" value="QOY54641.1"/>
    <property type="molecule type" value="Genomic_DNA"/>
</dbReference>
<dbReference type="PANTHER" id="PTHR33121">
    <property type="entry name" value="CYCLIC DI-GMP PHOSPHODIESTERASE PDEF"/>
    <property type="match status" value="1"/>
</dbReference>
<dbReference type="InterPro" id="IPR001633">
    <property type="entry name" value="EAL_dom"/>
</dbReference>
<dbReference type="GO" id="GO:0071111">
    <property type="term" value="F:cyclic-guanylate-specific phosphodiesterase activity"/>
    <property type="evidence" value="ECO:0007669"/>
    <property type="project" value="InterPro"/>
</dbReference>
<dbReference type="InterPro" id="IPR000160">
    <property type="entry name" value="GGDEF_dom"/>
</dbReference>
<organism evidence="4 5">
    <name type="scientific">Candidatus Sulfurimonas marisnigri</name>
    <dbReference type="NCBI Taxonomy" id="2740405"/>
    <lineage>
        <taxon>Bacteria</taxon>
        <taxon>Pseudomonadati</taxon>
        <taxon>Campylobacterota</taxon>
        <taxon>Epsilonproteobacteria</taxon>
        <taxon>Campylobacterales</taxon>
        <taxon>Sulfurimonadaceae</taxon>
        <taxon>Sulfurimonas</taxon>
    </lineage>
</organism>
<reference evidence="4 5" key="1">
    <citation type="submission" date="2020-05" db="EMBL/GenBank/DDBJ databases">
        <title>Sulfurimonas marisnigri, sp. nov., and Sulfurimonas baltica, sp. nov., manganese oxide reducing chemolithoautotrophs of the class Epsilonproteobacteria isolated from the pelagic redoxclines of the Black and Baltic Seas and emended description of the genus Sulfurimonas.</title>
        <authorList>
            <person name="Henkel J.V."/>
            <person name="Laudan C."/>
            <person name="Werner J."/>
            <person name="Neu T."/>
            <person name="Plewe S."/>
            <person name="Sproer C."/>
            <person name="Bunk B."/>
            <person name="Schulz-Vogt H.N."/>
        </authorList>
    </citation>
    <scope>NUCLEOTIDE SEQUENCE [LARGE SCALE GENOMIC DNA]</scope>
    <source>
        <strain evidence="4 5">SoZ1</strain>
    </source>
</reference>
<dbReference type="KEGG" id="smas:HUE87_12410"/>
<dbReference type="InterPro" id="IPR050706">
    <property type="entry name" value="Cyclic-di-GMP_PDE-like"/>
</dbReference>
<keyword evidence="1" id="KW-0812">Transmembrane</keyword>
<keyword evidence="5" id="KW-1185">Reference proteome</keyword>
<proteinExistence type="predicted"/>
<dbReference type="PROSITE" id="PS50887">
    <property type="entry name" value="GGDEF"/>
    <property type="match status" value="1"/>
</dbReference>
<sequence>MTIKQIIFRIAAILLVVEAIIMLVLEFMELDLDWISEACVDALSLTIFATPIIYKWVIKPFVLMRETAENRVTYLAYHDELTSLANRAKLLEWLDHSIKTSHGKNNISLILLELDRFKDIQDTFGHAIVDDLIVNIAEKLKCNISGVDLFAKIDTYMLAFVAENTLSDDDIYLKSKQIISIIQTPILCSNGHTFNLEASAGISRFPKDAANKTDLLKYAYTAMRQAKTISKDKISFYTQSLTEVSQRHLTLEEDLRHAVENNEFYLLYQPKIDALTSKLVGVEALIRWQHPQNGLINPIDFIPLAEETGLIIPIGEWVLQEALKQQEIWQKDGKEPIVMSINLSGRQLQVEHIDQIIRVLHLTPIPKKYIDFEITETFLMEDSFLSQMLLEKLHSTGVSLSMDDFGTGYSSLAYLKRFKVNTLKIDRALIKDIEEDKNDFAIAKAIIAMGHTLEMKVVAEGVETEEQARMLKQISCDYIQGFYYSKPVYPYSVYSNDNYTC</sequence>
<dbReference type="Gene3D" id="3.20.20.450">
    <property type="entry name" value="EAL domain"/>
    <property type="match status" value="1"/>
</dbReference>
<name>A0A7S7RQF9_9BACT</name>
<dbReference type="CDD" id="cd01949">
    <property type="entry name" value="GGDEF"/>
    <property type="match status" value="1"/>
</dbReference>
<dbReference type="SUPFAM" id="SSF55073">
    <property type="entry name" value="Nucleotide cyclase"/>
    <property type="match status" value="1"/>
</dbReference>
<evidence type="ECO:0000313" key="5">
    <source>
        <dbReference type="Proteomes" id="UP000593836"/>
    </source>
</evidence>
<dbReference type="InterPro" id="IPR035919">
    <property type="entry name" value="EAL_sf"/>
</dbReference>
<dbReference type="RefSeq" id="WP_194366686.1">
    <property type="nucleotide sequence ID" value="NZ_CP054493.1"/>
</dbReference>
<dbReference type="Pfam" id="PF00563">
    <property type="entry name" value="EAL"/>
    <property type="match status" value="1"/>
</dbReference>
<dbReference type="SMART" id="SM00267">
    <property type="entry name" value="GGDEF"/>
    <property type="match status" value="1"/>
</dbReference>
<evidence type="ECO:0000259" key="3">
    <source>
        <dbReference type="PROSITE" id="PS50887"/>
    </source>
</evidence>
<evidence type="ECO:0000256" key="1">
    <source>
        <dbReference type="SAM" id="Phobius"/>
    </source>
</evidence>
<feature type="transmembrane region" description="Helical" evidence="1">
    <location>
        <begin position="7"/>
        <end position="28"/>
    </location>
</feature>
<dbReference type="AlphaFoldDB" id="A0A7S7RQF9"/>
<evidence type="ECO:0000313" key="4">
    <source>
        <dbReference type="EMBL" id="QOY54641.1"/>
    </source>
</evidence>
<dbReference type="CDD" id="cd01948">
    <property type="entry name" value="EAL"/>
    <property type="match status" value="1"/>
</dbReference>
<keyword evidence="1" id="KW-1133">Transmembrane helix</keyword>
<feature type="domain" description="EAL" evidence="2">
    <location>
        <begin position="248"/>
        <end position="501"/>
    </location>
</feature>
<dbReference type="InterPro" id="IPR043128">
    <property type="entry name" value="Rev_trsase/Diguanyl_cyclase"/>
</dbReference>
<dbReference type="NCBIfam" id="TIGR00254">
    <property type="entry name" value="GGDEF"/>
    <property type="match status" value="1"/>
</dbReference>